<comment type="subcellular location">
    <subcellularLocation>
        <location evidence="9">Cell membrane</location>
        <topology evidence="9">Multi-pass membrane protein</topology>
    </subcellularLocation>
    <subcellularLocation>
        <location evidence="1">Membrane</location>
        <topology evidence="1">Multi-pass membrane protein</topology>
    </subcellularLocation>
</comment>
<comment type="similarity">
    <text evidence="9">Belongs to the binding-protein-dependent transport system permease family.</text>
</comment>
<evidence type="ECO:0000256" key="4">
    <source>
        <dbReference type="ARBA" id="ARBA00022692"/>
    </source>
</evidence>
<dbReference type="CDD" id="cd06261">
    <property type="entry name" value="TM_PBP2"/>
    <property type="match status" value="1"/>
</dbReference>
<comment type="caution">
    <text evidence="11">The sequence shown here is derived from an EMBL/GenBank/DDBJ whole genome shotgun (WGS) entry which is preliminary data.</text>
</comment>
<feature type="transmembrane region" description="Helical" evidence="9">
    <location>
        <begin position="87"/>
        <end position="108"/>
    </location>
</feature>
<dbReference type="Proteomes" id="UP000480039">
    <property type="component" value="Unassembled WGS sequence"/>
</dbReference>
<evidence type="ECO:0000259" key="10">
    <source>
        <dbReference type="PROSITE" id="PS50928"/>
    </source>
</evidence>
<name>A0A846J2I5_CLOBO</name>
<dbReference type="InterPro" id="IPR006469">
    <property type="entry name" value="NifC_ABC_porter"/>
</dbReference>
<evidence type="ECO:0000256" key="3">
    <source>
        <dbReference type="ARBA" id="ARBA00022448"/>
    </source>
</evidence>
<dbReference type="AlphaFoldDB" id="A0A846J2I5"/>
<evidence type="ECO:0000256" key="7">
    <source>
        <dbReference type="ARBA" id="ARBA00023136"/>
    </source>
</evidence>
<dbReference type="Pfam" id="PF00528">
    <property type="entry name" value="BPD_transp_1"/>
    <property type="match status" value="1"/>
</dbReference>
<dbReference type="NCBIfam" id="NF038017">
    <property type="entry name" value="ABC_perm1"/>
    <property type="match status" value="1"/>
</dbReference>
<feature type="domain" description="ABC transmembrane type-1" evidence="10">
    <location>
        <begin position="49"/>
        <end position="252"/>
    </location>
</feature>
<organism evidence="11 12">
    <name type="scientific">Clostridium botulinum</name>
    <dbReference type="NCBI Taxonomy" id="1491"/>
    <lineage>
        <taxon>Bacteria</taxon>
        <taxon>Bacillati</taxon>
        <taxon>Bacillota</taxon>
        <taxon>Clostridia</taxon>
        <taxon>Eubacteriales</taxon>
        <taxon>Clostridiaceae</taxon>
        <taxon>Clostridium</taxon>
    </lineage>
</organism>
<dbReference type="Gene3D" id="1.10.3720.10">
    <property type="entry name" value="MetI-like"/>
    <property type="match status" value="1"/>
</dbReference>
<evidence type="ECO:0000313" key="11">
    <source>
        <dbReference type="EMBL" id="NFJ07490.1"/>
    </source>
</evidence>
<evidence type="ECO:0000256" key="8">
    <source>
        <dbReference type="ARBA" id="ARBA00025323"/>
    </source>
</evidence>
<evidence type="ECO:0000256" key="9">
    <source>
        <dbReference type="RuleBase" id="RU363032"/>
    </source>
</evidence>
<reference evidence="11 12" key="1">
    <citation type="submission" date="2019-04" db="EMBL/GenBank/DDBJ databases">
        <title>Genome sequencing of Clostridium botulinum Groups I-IV and Clostridium butyricum.</title>
        <authorList>
            <person name="Brunt J."/>
            <person name="Van Vliet A.H.M."/>
            <person name="Stringer S.C."/>
            <person name="Carter A.T."/>
            <person name="Peck M.W."/>
        </authorList>
    </citation>
    <scope>NUCLEOTIDE SEQUENCE [LARGE SCALE GENOMIC DNA]</scope>
    <source>
        <strain evidence="11 12">Colworth BL30</strain>
    </source>
</reference>
<dbReference type="InterPro" id="IPR049783">
    <property type="entry name" value="ABC_perm_TupB-like"/>
</dbReference>
<comment type="subunit">
    <text evidence="2">The complex is composed of two ATP-binding proteins (CysA), two transmembrane proteins (CysT and CysW) and a solute-binding protein (CysP).</text>
</comment>
<evidence type="ECO:0000313" key="12">
    <source>
        <dbReference type="Proteomes" id="UP000480039"/>
    </source>
</evidence>
<dbReference type="EMBL" id="SWQE01000001">
    <property type="protein sequence ID" value="NFJ07490.1"/>
    <property type="molecule type" value="Genomic_DNA"/>
</dbReference>
<keyword evidence="7 9" id="KW-0472">Membrane</keyword>
<protein>
    <submittedName>
        <fullName evidence="11">ABC transporter permease subunit</fullName>
    </submittedName>
</protein>
<keyword evidence="4 9" id="KW-0812">Transmembrane</keyword>
<evidence type="ECO:0000256" key="1">
    <source>
        <dbReference type="ARBA" id="ARBA00004141"/>
    </source>
</evidence>
<feature type="transmembrane region" description="Helical" evidence="9">
    <location>
        <begin position="57"/>
        <end position="75"/>
    </location>
</feature>
<dbReference type="PANTHER" id="PTHR30406">
    <property type="entry name" value="SULFATE TRANSPORT SYSTEM PERMEASE PROTEIN"/>
    <property type="match status" value="1"/>
</dbReference>
<dbReference type="InterPro" id="IPR000515">
    <property type="entry name" value="MetI-like"/>
</dbReference>
<dbReference type="PANTHER" id="PTHR30406:SF8">
    <property type="entry name" value="SULFATE TRANSPORT SYSTEM PERMEASE PROTEIN CYST"/>
    <property type="match status" value="1"/>
</dbReference>
<dbReference type="InterPro" id="IPR005667">
    <property type="entry name" value="Sulph_transpt2"/>
</dbReference>
<keyword evidence="5 9" id="KW-1133">Transmembrane helix</keyword>
<accession>A0A846J2I5</accession>
<dbReference type="GO" id="GO:0015419">
    <property type="term" value="F:ABC-type sulfate transporter activity"/>
    <property type="evidence" value="ECO:0007669"/>
    <property type="project" value="InterPro"/>
</dbReference>
<gene>
    <name evidence="11" type="ORF">FC871_03105</name>
</gene>
<feature type="transmembrane region" description="Helical" evidence="9">
    <location>
        <begin position="12"/>
        <end position="37"/>
    </location>
</feature>
<dbReference type="GO" id="GO:0005886">
    <property type="term" value="C:plasma membrane"/>
    <property type="evidence" value="ECO:0007669"/>
    <property type="project" value="UniProtKB-SubCell"/>
</dbReference>
<dbReference type="SUPFAM" id="SSF161098">
    <property type="entry name" value="MetI-like"/>
    <property type="match status" value="1"/>
</dbReference>
<comment type="function">
    <text evidence="8">Part of the ABC transporter complex CysAWTP (TC 3.A.1.6.1) involved in sulfate/thiosulfate import. Probably responsible for the translocation of the substrate across the membrane.</text>
</comment>
<evidence type="ECO:0000256" key="5">
    <source>
        <dbReference type="ARBA" id="ARBA00022989"/>
    </source>
</evidence>
<dbReference type="PROSITE" id="PS50928">
    <property type="entry name" value="ABC_TM1"/>
    <property type="match status" value="1"/>
</dbReference>
<feature type="transmembrane region" description="Helical" evidence="9">
    <location>
        <begin position="128"/>
        <end position="149"/>
    </location>
</feature>
<dbReference type="InterPro" id="IPR035906">
    <property type="entry name" value="MetI-like_sf"/>
</dbReference>
<keyword evidence="3 9" id="KW-0813">Transport</keyword>
<proteinExistence type="inferred from homology"/>
<sequence length="260" mass="29201">MNNKSFNCLLYVFFIITILFLIAPLFLLINRGVVYIIPCLKSEEVLFSIKLSLKTAIISTFICLIFSIPTSYILVRHEFKYKKLISSIIYLPMSLPHIVSGIALLLLFGKSSFGNFLYNKLNLDFIFTVKGIILAQVFVNLSFTIKILATSLEESNTRMEFIARTLGCNEFEAFRYITIPKLKKGTITAIIMTWSRALGEFGAVMMVAGSTRMKTEIIPTSIFLNMSTGDLDTAIGVATILIIISLISIITFEIIDKKKS</sequence>
<dbReference type="NCBIfam" id="TIGR01581">
    <property type="entry name" value="Mo_ABC_porter"/>
    <property type="match status" value="1"/>
</dbReference>
<keyword evidence="6" id="KW-0764">Sulfate transport</keyword>
<feature type="transmembrane region" description="Helical" evidence="9">
    <location>
        <begin position="234"/>
        <end position="255"/>
    </location>
</feature>
<evidence type="ECO:0000256" key="2">
    <source>
        <dbReference type="ARBA" id="ARBA00011779"/>
    </source>
</evidence>
<evidence type="ECO:0000256" key="6">
    <source>
        <dbReference type="ARBA" id="ARBA00023032"/>
    </source>
</evidence>
<feature type="transmembrane region" description="Helical" evidence="9">
    <location>
        <begin position="185"/>
        <end position="208"/>
    </location>
</feature>